<keyword evidence="2 4" id="KW-0067">ATP-binding</keyword>
<dbReference type="PROSITE" id="PS50893">
    <property type="entry name" value="ABC_TRANSPORTER_2"/>
    <property type="match status" value="1"/>
</dbReference>
<evidence type="ECO:0000256" key="1">
    <source>
        <dbReference type="ARBA" id="ARBA00022741"/>
    </source>
</evidence>
<dbReference type="SUPFAM" id="SSF52540">
    <property type="entry name" value="P-loop containing nucleoside triphosphate hydrolases"/>
    <property type="match status" value="1"/>
</dbReference>
<keyword evidence="1" id="KW-0547">Nucleotide-binding</keyword>
<comment type="caution">
    <text evidence="4">The sequence shown here is derived from an EMBL/GenBank/DDBJ whole genome shotgun (WGS) entry which is preliminary data.</text>
</comment>
<dbReference type="PANTHER" id="PTHR43790:SF8">
    <property type="entry name" value="SUGAR ABC TRANSPORTER ATP-BINDING PROTEIN"/>
    <property type="match status" value="1"/>
</dbReference>
<dbReference type="AlphaFoldDB" id="A0A7Y0LW13"/>
<name>A0A7Y0LW13_CELFI</name>
<dbReference type="Pfam" id="PF00005">
    <property type="entry name" value="ABC_tran"/>
    <property type="match status" value="1"/>
</dbReference>
<reference evidence="4 5" key="1">
    <citation type="submission" date="2020-04" db="EMBL/GenBank/DDBJ databases">
        <title>Sequencing and Assembly of C. fimi.</title>
        <authorList>
            <person name="Ramsey A.R."/>
        </authorList>
    </citation>
    <scope>NUCLEOTIDE SEQUENCE [LARGE SCALE GENOMIC DNA]</scope>
    <source>
        <strain evidence="4 5">SB</strain>
    </source>
</reference>
<evidence type="ECO:0000313" key="5">
    <source>
        <dbReference type="Proteomes" id="UP000562124"/>
    </source>
</evidence>
<dbReference type="InterPro" id="IPR017871">
    <property type="entry name" value="ABC_transporter-like_CS"/>
</dbReference>
<dbReference type="InterPro" id="IPR003593">
    <property type="entry name" value="AAA+_ATPase"/>
</dbReference>
<evidence type="ECO:0000259" key="3">
    <source>
        <dbReference type="PROSITE" id="PS50893"/>
    </source>
</evidence>
<dbReference type="PROSITE" id="PS00211">
    <property type="entry name" value="ABC_TRANSPORTER_1"/>
    <property type="match status" value="1"/>
</dbReference>
<dbReference type="EMBL" id="JABCJJ010000003">
    <property type="protein sequence ID" value="NMR19208.1"/>
    <property type="molecule type" value="Genomic_DNA"/>
</dbReference>
<dbReference type="SMART" id="SM00382">
    <property type="entry name" value="AAA"/>
    <property type="match status" value="1"/>
</dbReference>
<dbReference type="InterPro" id="IPR003439">
    <property type="entry name" value="ABC_transporter-like_ATP-bd"/>
</dbReference>
<evidence type="ECO:0000256" key="2">
    <source>
        <dbReference type="ARBA" id="ARBA00022840"/>
    </source>
</evidence>
<dbReference type="GO" id="GO:0016887">
    <property type="term" value="F:ATP hydrolysis activity"/>
    <property type="evidence" value="ECO:0007669"/>
    <property type="project" value="InterPro"/>
</dbReference>
<sequence>MSINAAPTSSPVLTATGLRKTYGHVKALRGASLEVRAGEVLAIVGDNGAGKSTFISCICGAVTPDEGEVRIDGTALEPGSIASAMDAGLAAVYQDLAVAPHLSVVENIFLSTELKKPGLLGRLGMLDRRAMRQKSEELMHGLGIDLPNLDRPVEQLSGGQRQVVAVARAVSRASRVVVLDEPTAALGAKQSKIVLDTIEATRQRGIAVLLISHDLPRVLEIADRIVVMRLGAVATEVDPRGTTVSDVVALMLGETSLNDERRAS</sequence>
<dbReference type="PANTHER" id="PTHR43790">
    <property type="entry name" value="CARBOHYDRATE TRANSPORT ATP-BINDING PROTEIN MG119-RELATED"/>
    <property type="match status" value="1"/>
</dbReference>
<keyword evidence="5" id="KW-1185">Reference proteome</keyword>
<feature type="domain" description="ABC transporter" evidence="3">
    <location>
        <begin position="13"/>
        <end position="255"/>
    </location>
</feature>
<proteinExistence type="predicted"/>
<dbReference type="Gene3D" id="3.40.50.300">
    <property type="entry name" value="P-loop containing nucleotide triphosphate hydrolases"/>
    <property type="match status" value="1"/>
</dbReference>
<dbReference type="Proteomes" id="UP000562124">
    <property type="component" value="Unassembled WGS sequence"/>
</dbReference>
<dbReference type="InterPro" id="IPR050107">
    <property type="entry name" value="ABC_carbohydrate_import_ATPase"/>
</dbReference>
<dbReference type="RefSeq" id="WP_169323332.1">
    <property type="nucleotide sequence ID" value="NZ_JABCJJ010000003.1"/>
</dbReference>
<accession>A0A7Y0LW13</accession>
<dbReference type="GO" id="GO:0005524">
    <property type="term" value="F:ATP binding"/>
    <property type="evidence" value="ECO:0007669"/>
    <property type="project" value="UniProtKB-KW"/>
</dbReference>
<evidence type="ECO:0000313" key="4">
    <source>
        <dbReference type="EMBL" id="NMR19208.1"/>
    </source>
</evidence>
<gene>
    <name evidence="4" type="ORF">HIR71_03075</name>
</gene>
<dbReference type="InterPro" id="IPR027417">
    <property type="entry name" value="P-loop_NTPase"/>
</dbReference>
<dbReference type="CDD" id="cd03216">
    <property type="entry name" value="ABC_Carb_Monos_I"/>
    <property type="match status" value="1"/>
</dbReference>
<organism evidence="4 5">
    <name type="scientific">Cellulomonas fimi</name>
    <dbReference type="NCBI Taxonomy" id="1708"/>
    <lineage>
        <taxon>Bacteria</taxon>
        <taxon>Bacillati</taxon>
        <taxon>Actinomycetota</taxon>
        <taxon>Actinomycetes</taxon>
        <taxon>Micrococcales</taxon>
        <taxon>Cellulomonadaceae</taxon>
        <taxon>Cellulomonas</taxon>
    </lineage>
</organism>
<protein>
    <submittedName>
        <fullName evidence="4">Sugar ABC transporter ATP-binding protein</fullName>
    </submittedName>
</protein>